<dbReference type="EMBL" id="JANPWB010000001">
    <property type="protein sequence ID" value="KAJ1219057.1"/>
    <property type="molecule type" value="Genomic_DNA"/>
</dbReference>
<keyword evidence="5" id="KW-1185">Reference proteome</keyword>
<reference evidence="4" key="1">
    <citation type="journal article" date="2022" name="bioRxiv">
        <title>Sequencing and chromosome-scale assembly of the giantPleurodeles waltlgenome.</title>
        <authorList>
            <person name="Brown T."/>
            <person name="Elewa A."/>
            <person name="Iarovenko S."/>
            <person name="Subramanian E."/>
            <person name="Araus A.J."/>
            <person name="Petzold A."/>
            <person name="Susuki M."/>
            <person name="Suzuki K.-i.T."/>
            <person name="Hayashi T."/>
            <person name="Toyoda A."/>
            <person name="Oliveira C."/>
            <person name="Osipova E."/>
            <person name="Leigh N.D."/>
            <person name="Simon A."/>
            <person name="Yun M.H."/>
        </authorList>
    </citation>
    <scope>NUCLEOTIDE SEQUENCE</scope>
    <source>
        <strain evidence="4">20211129_DDA</strain>
        <tissue evidence="4">Liver</tissue>
    </source>
</reference>
<dbReference type="Proteomes" id="UP001066276">
    <property type="component" value="Chromosome 1_1"/>
</dbReference>
<feature type="compositionally biased region" description="Polar residues" evidence="3">
    <location>
        <begin position="489"/>
        <end position="500"/>
    </location>
</feature>
<feature type="compositionally biased region" description="Basic and acidic residues" evidence="3">
    <location>
        <begin position="147"/>
        <end position="156"/>
    </location>
</feature>
<feature type="compositionally biased region" description="Basic and acidic residues" evidence="3">
    <location>
        <begin position="502"/>
        <end position="513"/>
    </location>
</feature>
<evidence type="ECO:0008006" key="6">
    <source>
        <dbReference type="Google" id="ProtNLM"/>
    </source>
</evidence>
<feature type="region of interest" description="Disordered" evidence="3">
    <location>
        <begin position="583"/>
        <end position="602"/>
    </location>
</feature>
<feature type="compositionally biased region" description="Low complexity" evidence="3">
    <location>
        <begin position="519"/>
        <end position="528"/>
    </location>
</feature>
<feature type="region of interest" description="Disordered" evidence="3">
    <location>
        <begin position="484"/>
        <end position="528"/>
    </location>
</feature>
<feature type="compositionally biased region" description="Polar residues" evidence="3">
    <location>
        <begin position="157"/>
        <end position="169"/>
    </location>
</feature>
<feature type="compositionally biased region" description="Basic and acidic residues" evidence="3">
    <location>
        <begin position="585"/>
        <end position="595"/>
    </location>
</feature>
<dbReference type="PANTHER" id="PTHR22461:SF1">
    <property type="entry name" value="SERINE-RICH COILED-COIL DOMAIN-CONTAINING PROTEIN 1"/>
    <property type="match status" value="1"/>
</dbReference>
<feature type="region of interest" description="Disordered" evidence="3">
    <location>
        <begin position="322"/>
        <end position="343"/>
    </location>
</feature>
<feature type="compositionally biased region" description="Low complexity" evidence="3">
    <location>
        <begin position="51"/>
        <end position="69"/>
    </location>
</feature>
<comment type="caution">
    <text evidence="4">The sequence shown here is derived from an EMBL/GenBank/DDBJ whole genome shotgun (WGS) entry which is preliminary data.</text>
</comment>
<name>A0AAV7X184_PLEWA</name>
<feature type="non-terminal residue" evidence="4">
    <location>
        <position position="752"/>
    </location>
</feature>
<feature type="compositionally biased region" description="Basic and acidic residues" evidence="3">
    <location>
        <begin position="86"/>
        <end position="96"/>
    </location>
</feature>
<feature type="compositionally biased region" description="Polar residues" evidence="3">
    <location>
        <begin position="323"/>
        <end position="336"/>
    </location>
</feature>
<evidence type="ECO:0000313" key="4">
    <source>
        <dbReference type="EMBL" id="KAJ1219057.1"/>
    </source>
</evidence>
<feature type="compositionally biased region" description="Polar residues" evidence="3">
    <location>
        <begin position="98"/>
        <end position="112"/>
    </location>
</feature>
<feature type="non-terminal residue" evidence="4">
    <location>
        <position position="1"/>
    </location>
</feature>
<evidence type="ECO:0000313" key="5">
    <source>
        <dbReference type="Proteomes" id="UP001066276"/>
    </source>
</evidence>
<accession>A0AAV7X184</accession>
<keyword evidence="2" id="KW-0175">Coiled coil</keyword>
<organism evidence="4 5">
    <name type="scientific">Pleurodeles waltl</name>
    <name type="common">Iberian ribbed newt</name>
    <dbReference type="NCBI Taxonomy" id="8319"/>
    <lineage>
        <taxon>Eukaryota</taxon>
        <taxon>Metazoa</taxon>
        <taxon>Chordata</taxon>
        <taxon>Craniata</taxon>
        <taxon>Vertebrata</taxon>
        <taxon>Euteleostomi</taxon>
        <taxon>Amphibia</taxon>
        <taxon>Batrachia</taxon>
        <taxon>Caudata</taxon>
        <taxon>Salamandroidea</taxon>
        <taxon>Salamandridae</taxon>
        <taxon>Pleurodelinae</taxon>
        <taxon>Pleurodeles</taxon>
    </lineage>
</organism>
<dbReference type="PANTHER" id="PTHR22461">
    <property type="entry name" value="SERINE-RICH COILED-COIL DOMAIN-CONTAINING PROTEIN 2-RELATED"/>
    <property type="match status" value="1"/>
</dbReference>
<feature type="region of interest" description="Disordered" evidence="3">
    <location>
        <begin position="1"/>
        <end position="112"/>
    </location>
</feature>
<dbReference type="InterPro" id="IPR029627">
    <property type="entry name" value="CCSER"/>
</dbReference>
<feature type="region of interest" description="Disordered" evidence="3">
    <location>
        <begin position="207"/>
        <end position="227"/>
    </location>
</feature>
<sequence>QSAWNSERLLPPVLMGDTGSRRSTLVSRLPIFRRSISRKQDQLPSSPLTGSASGIHSSSPSSTNSSSDSTGKRRSIFRTPSIGFHSRKESEKKEDTAAPNSISNGVHSTDILGQNQNADQNVKTKSKHSIGFSSSCSKKITRSATEDFEKRKEHSSNRNVFTNCISSGNDGDDSGYAEEQSQRSVKRSSRKLLPRSFCSHHRFSKTITQSQSVPSAEPSKCFADRPEHAESEPAAVKCSLPCSAETTECATSSLPSPLPSTDHTTAQTPSESLLFIDDSISETDVLPNSGNNTMHTEDFGHNVSTSQIFLNPAAAHFKKTIEQSKNTSPRHSSPENQICEDLSPRREYTKPLASFQGKVLLPISELPATDGSSLGDITFSETPTEDNVSNLGDGLLGYDSGESFGLENSECFETPENSPKKQAFSNEHTLSTVAEQAMKQDGIIESRINSLSEAQQPIAHPAQHCRVNYASSLSPFREGRYVERRLRSSSEGTAGSSRTALKSKEGHSDERSSLRRQRTSSTSSNMNSMDVLNNLGSCELDEDDLMLDLELLEDKHHHRSVCREDSFQSIVSCSSIVFSSVETSAESKKNEEEPRLPGVSKKNFSLNLSKDIEQGDSRCARVSQVSTSSPSVDWPFPSLEESVGLESLPFRLMMQDCTSVKTLLLKMKRILQESTDMSPGSSNASLPISPIAETPYPFKDIMKDERSMLKLQLKERDELICQLREELEKAQHAQKPFIYRLDKSTQTEFVGH</sequence>
<comment type="similarity">
    <text evidence="1">Belongs to the CCSER family.</text>
</comment>
<gene>
    <name evidence="4" type="ORF">NDU88_006628</name>
</gene>
<protein>
    <recommendedName>
        <fullName evidence="6">Serine-rich coiled-coil domain-containing protein 1</fullName>
    </recommendedName>
</protein>
<dbReference type="AlphaFoldDB" id="A0AAV7X184"/>
<evidence type="ECO:0000256" key="3">
    <source>
        <dbReference type="SAM" id="MobiDB-lite"/>
    </source>
</evidence>
<evidence type="ECO:0000256" key="2">
    <source>
        <dbReference type="ARBA" id="ARBA00023054"/>
    </source>
</evidence>
<proteinExistence type="inferred from homology"/>
<feature type="region of interest" description="Disordered" evidence="3">
    <location>
        <begin position="147"/>
        <end position="190"/>
    </location>
</feature>
<evidence type="ECO:0000256" key="1">
    <source>
        <dbReference type="ARBA" id="ARBA00010949"/>
    </source>
</evidence>